<dbReference type="GO" id="GO:0009279">
    <property type="term" value="C:cell outer membrane"/>
    <property type="evidence" value="ECO:0007669"/>
    <property type="project" value="UniProtKB-SubCell"/>
</dbReference>
<dbReference type="Gene3D" id="1.25.40.390">
    <property type="match status" value="1"/>
</dbReference>
<evidence type="ECO:0000256" key="1">
    <source>
        <dbReference type="ARBA" id="ARBA00004442"/>
    </source>
</evidence>
<dbReference type="InterPro" id="IPR011990">
    <property type="entry name" value="TPR-like_helical_dom_sf"/>
</dbReference>
<gene>
    <name evidence="9" type="ORF">DCO56_11140</name>
</gene>
<evidence type="ECO:0000259" key="8">
    <source>
        <dbReference type="Pfam" id="PF14322"/>
    </source>
</evidence>
<dbReference type="SUPFAM" id="SSF48452">
    <property type="entry name" value="TPR-like"/>
    <property type="match status" value="1"/>
</dbReference>
<keyword evidence="10" id="KW-1185">Reference proteome</keyword>
<dbReference type="AlphaFoldDB" id="A0A363NT68"/>
<organism evidence="9 10">
    <name type="scientific">Sphingobacterium athyrii</name>
    <dbReference type="NCBI Taxonomy" id="2152717"/>
    <lineage>
        <taxon>Bacteria</taxon>
        <taxon>Pseudomonadati</taxon>
        <taxon>Bacteroidota</taxon>
        <taxon>Sphingobacteriia</taxon>
        <taxon>Sphingobacteriales</taxon>
        <taxon>Sphingobacteriaceae</taxon>
        <taxon>Sphingobacterium</taxon>
    </lineage>
</organism>
<feature type="domain" description="RagB/SusD" evidence="7">
    <location>
        <begin position="291"/>
        <end position="571"/>
    </location>
</feature>
<evidence type="ECO:0000313" key="10">
    <source>
        <dbReference type="Proteomes" id="UP000250831"/>
    </source>
</evidence>
<evidence type="ECO:0000256" key="5">
    <source>
        <dbReference type="ARBA" id="ARBA00023237"/>
    </source>
</evidence>
<comment type="caution">
    <text evidence="9">The sequence shown here is derived from an EMBL/GenBank/DDBJ whole genome shotgun (WGS) entry which is preliminary data.</text>
</comment>
<feature type="chain" id="PRO_5016949676" evidence="6">
    <location>
        <begin position="23"/>
        <end position="571"/>
    </location>
</feature>
<comment type="subcellular location">
    <subcellularLocation>
        <location evidence="1">Cell outer membrane</location>
    </subcellularLocation>
</comment>
<dbReference type="InterPro" id="IPR033985">
    <property type="entry name" value="SusD-like_N"/>
</dbReference>
<sequence>MKFITKYIVPLGLGLTVFSACNKNLLDVTATDRISTEAIETDTAVLEAFIINRYIGEKIISSEADGTNPGFGRGFEYALWSSLSDESMYTNDDNTWLIIRGQLSPENLGAAGSLWARSYRSIRECNYAKKVLTTIQMSSSHKRHLEGELQFIRAFRYHDLIRNFGRVVLMGDTVYGLKDDLSTASLFERKSIQEGMDYVIRELDEAIEKLPLDNNDNSWVTGRATKAAAMALKSRLLLYAASPLYNVGTWAAAAQAAQELISLNKYSLYTGGYQSLFLTDRNPETIFARYYTKNANHVHLEIANGPNGYGGWGGNTPYQNLVDAYQMKNGLAPLNEDGTVNTASGYDPNNPYVNRDPRFDATILHNGSMYRGRAVETFIPGGQDSREGRDNWNTSKTGYYLRKFMNDAYPLENPWGNAGFQPWNYFRYAEILLNFAEAANEAYGPDMLPAGSSLTARQALNLVRTRPSVEMPEIPVGQSKDEFRKLLRYERRIELAFEEHRFYDVRRWKIANITENMPASGITVTKGNNGLTYTRKEALSGRRFEEKHYWLPIPRAEILSSNGQLEQNPGY</sequence>
<dbReference type="OrthoDB" id="5694214at2"/>
<dbReference type="InterPro" id="IPR012944">
    <property type="entry name" value="SusD_RagB_dom"/>
</dbReference>
<keyword evidence="4" id="KW-0472">Membrane</keyword>
<dbReference type="Proteomes" id="UP000250831">
    <property type="component" value="Unassembled WGS sequence"/>
</dbReference>
<evidence type="ECO:0000256" key="4">
    <source>
        <dbReference type="ARBA" id="ARBA00023136"/>
    </source>
</evidence>
<evidence type="ECO:0000256" key="3">
    <source>
        <dbReference type="ARBA" id="ARBA00022729"/>
    </source>
</evidence>
<dbReference type="EMBL" id="QCXX01000003">
    <property type="protein sequence ID" value="PUV23933.1"/>
    <property type="molecule type" value="Genomic_DNA"/>
</dbReference>
<proteinExistence type="inferred from homology"/>
<dbReference type="Pfam" id="PF14322">
    <property type="entry name" value="SusD-like_3"/>
    <property type="match status" value="1"/>
</dbReference>
<dbReference type="RefSeq" id="WP_108633862.1">
    <property type="nucleotide sequence ID" value="NZ_QCXX01000003.1"/>
</dbReference>
<comment type="similarity">
    <text evidence="2">Belongs to the SusD family.</text>
</comment>
<evidence type="ECO:0000256" key="2">
    <source>
        <dbReference type="ARBA" id="ARBA00006275"/>
    </source>
</evidence>
<evidence type="ECO:0000259" key="7">
    <source>
        <dbReference type="Pfam" id="PF07980"/>
    </source>
</evidence>
<keyword evidence="3 6" id="KW-0732">Signal</keyword>
<feature type="domain" description="SusD-like N-terminal" evidence="8">
    <location>
        <begin position="85"/>
        <end position="238"/>
    </location>
</feature>
<name>A0A363NT68_9SPHI</name>
<reference evidence="9 10" key="1">
    <citation type="submission" date="2018-04" db="EMBL/GenBank/DDBJ databases">
        <title>Sphingobacterium sp. M46 Genome.</title>
        <authorList>
            <person name="Cheng J."/>
            <person name="Li Y."/>
        </authorList>
    </citation>
    <scope>NUCLEOTIDE SEQUENCE [LARGE SCALE GENOMIC DNA]</scope>
    <source>
        <strain evidence="9 10">M46</strain>
    </source>
</reference>
<keyword evidence="5" id="KW-0998">Cell outer membrane</keyword>
<accession>A0A363NT68</accession>
<protein>
    <submittedName>
        <fullName evidence="9">RagB/SusD family nutrient uptake outer membrane protein</fullName>
    </submittedName>
</protein>
<feature type="signal peptide" evidence="6">
    <location>
        <begin position="1"/>
        <end position="22"/>
    </location>
</feature>
<dbReference type="Pfam" id="PF07980">
    <property type="entry name" value="SusD_RagB"/>
    <property type="match status" value="1"/>
</dbReference>
<evidence type="ECO:0000313" key="9">
    <source>
        <dbReference type="EMBL" id="PUV23933.1"/>
    </source>
</evidence>
<dbReference type="PROSITE" id="PS51257">
    <property type="entry name" value="PROKAR_LIPOPROTEIN"/>
    <property type="match status" value="1"/>
</dbReference>
<evidence type="ECO:0000256" key="6">
    <source>
        <dbReference type="SAM" id="SignalP"/>
    </source>
</evidence>